<name>A0A2V3UAT7_9HYPH</name>
<dbReference type="OrthoDB" id="7855040at2"/>
<sequence length="108" mass="12017">MKSYTARQFGIVSITEGATLRPLPPRLDLRDHSPTGFAWGYGGSGPAQLALALLCDVLGDEARALRLYQRFKFRAIAPLPQNEPFRMTSEDVLAHVRDIEAEEARYAV</sequence>
<organism evidence="1 2">
    <name type="scientific">Chelatococcus asaccharovorans</name>
    <dbReference type="NCBI Taxonomy" id="28210"/>
    <lineage>
        <taxon>Bacteria</taxon>
        <taxon>Pseudomonadati</taxon>
        <taxon>Pseudomonadota</taxon>
        <taxon>Alphaproteobacteria</taxon>
        <taxon>Hyphomicrobiales</taxon>
        <taxon>Chelatococcaceae</taxon>
        <taxon>Chelatococcus</taxon>
    </lineage>
</organism>
<dbReference type="RefSeq" id="WP_110373931.1">
    <property type="nucleotide sequence ID" value="NZ_JAHBRY010000001.1"/>
</dbReference>
<dbReference type="InterPro" id="IPR046164">
    <property type="entry name" value="DUF6166"/>
</dbReference>
<dbReference type="AlphaFoldDB" id="A0A2V3UAT7"/>
<dbReference type="Proteomes" id="UP000248021">
    <property type="component" value="Unassembled WGS sequence"/>
</dbReference>
<accession>A0A2V3UAT7</accession>
<keyword evidence="2" id="KW-1185">Reference proteome</keyword>
<protein>
    <submittedName>
        <fullName evidence="1">Uncharacterized protein</fullName>
    </submittedName>
</protein>
<dbReference type="Pfam" id="PF19663">
    <property type="entry name" value="DUF6166"/>
    <property type="match status" value="1"/>
</dbReference>
<evidence type="ECO:0000313" key="2">
    <source>
        <dbReference type="Proteomes" id="UP000248021"/>
    </source>
</evidence>
<dbReference type="EMBL" id="QJJK01000003">
    <property type="protein sequence ID" value="PXW61623.1"/>
    <property type="molecule type" value="Genomic_DNA"/>
</dbReference>
<evidence type="ECO:0000313" key="1">
    <source>
        <dbReference type="EMBL" id="PXW61623.1"/>
    </source>
</evidence>
<gene>
    <name evidence="1" type="ORF">C7450_103140</name>
</gene>
<proteinExistence type="predicted"/>
<reference evidence="1 2" key="1">
    <citation type="submission" date="2018-05" db="EMBL/GenBank/DDBJ databases">
        <title>Genomic Encyclopedia of Type Strains, Phase IV (KMG-IV): sequencing the most valuable type-strain genomes for metagenomic binning, comparative biology and taxonomic classification.</title>
        <authorList>
            <person name="Goeker M."/>
        </authorList>
    </citation>
    <scope>NUCLEOTIDE SEQUENCE [LARGE SCALE GENOMIC DNA]</scope>
    <source>
        <strain evidence="1 2">DSM 6462</strain>
    </source>
</reference>
<comment type="caution">
    <text evidence="1">The sequence shown here is derived from an EMBL/GenBank/DDBJ whole genome shotgun (WGS) entry which is preliminary data.</text>
</comment>